<evidence type="ECO:0000313" key="2">
    <source>
        <dbReference type="Proteomes" id="UP001399917"/>
    </source>
</evidence>
<dbReference type="RefSeq" id="WP_344846206.1">
    <property type="nucleotide sequence ID" value="NZ_BAABDF010000007.1"/>
</dbReference>
<protein>
    <submittedName>
        <fullName evidence="1">Uncharacterized protein</fullName>
    </submittedName>
</protein>
<dbReference type="EMBL" id="BAABDF010000007">
    <property type="protein sequence ID" value="GAA3866883.1"/>
    <property type="molecule type" value="Genomic_DNA"/>
</dbReference>
<reference evidence="2" key="1">
    <citation type="journal article" date="2019" name="Int. J. Syst. Evol. Microbiol.">
        <title>The Global Catalogue of Microorganisms (GCM) 10K type strain sequencing project: providing services to taxonomists for standard genome sequencing and annotation.</title>
        <authorList>
            <consortium name="The Broad Institute Genomics Platform"/>
            <consortium name="The Broad Institute Genome Sequencing Center for Infectious Disease"/>
            <person name="Wu L."/>
            <person name="Ma J."/>
        </authorList>
    </citation>
    <scope>NUCLEOTIDE SEQUENCE [LARGE SCALE GENOMIC DNA]</scope>
    <source>
        <strain evidence="2">JCM 17190</strain>
    </source>
</reference>
<keyword evidence="2" id="KW-1185">Reference proteome</keyword>
<organism evidence="1 2">
    <name type="scientific">Celeribacter arenosi</name>
    <dbReference type="NCBI Taxonomy" id="792649"/>
    <lineage>
        <taxon>Bacteria</taxon>
        <taxon>Pseudomonadati</taxon>
        <taxon>Pseudomonadota</taxon>
        <taxon>Alphaproteobacteria</taxon>
        <taxon>Rhodobacterales</taxon>
        <taxon>Roseobacteraceae</taxon>
        <taxon>Celeribacter</taxon>
    </lineage>
</organism>
<comment type="caution">
    <text evidence="1">The sequence shown here is derived from an EMBL/GenBank/DDBJ whole genome shotgun (WGS) entry which is preliminary data.</text>
</comment>
<evidence type="ECO:0000313" key="1">
    <source>
        <dbReference type="EMBL" id="GAA3866883.1"/>
    </source>
</evidence>
<dbReference type="Proteomes" id="UP001399917">
    <property type="component" value="Unassembled WGS sequence"/>
</dbReference>
<accession>A0ABP7K6C8</accession>
<gene>
    <name evidence="1" type="ORF">GCM10022404_16290</name>
</gene>
<sequence>MVTCADIIGNYPHWRHFLQTVNLPSFDPPARRFVFMKNFKPDWAADFETLMANLEKEAGIDMYEDVQRKFGDIA</sequence>
<name>A0ABP7K6C8_9RHOB</name>
<proteinExistence type="predicted"/>